<protein>
    <submittedName>
        <fullName evidence="2">Protein TIFY 5A</fullName>
    </submittedName>
</protein>
<dbReference type="GO" id="GO:0031347">
    <property type="term" value="P:regulation of defense response"/>
    <property type="evidence" value="ECO:0007669"/>
    <property type="project" value="TreeGrafter"/>
</dbReference>
<gene>
    <name evidence="2" type="primary">TIFY5A</name>
    <name evidence="2" type="ORF">AXF42_Ash004991</name>
</gene>
<keyword evidence="3" id="KW-1185">Reference proteome</keyword>
<dbReference type="AlphaFoldDB" id="A0A2I0B869"/>
<dbReference type="PANTHER" id="PTHR33077:SF17">
    <property type="entry name" value="PROTEIN TIFY 5B"/>
    <property type="match status" value="1"/>
</dbReference>
<dbReference type="STRING" id="1088818.A0A2I0B869"/>
<dbReference type="OrthoDB" id="782771at2759"/>
<evidence type="ECO:0000313" key="3">
    <source>
        <dbReference type="Proteomes" id="UP000236161"/>
    </source>
</evidence>
<feature type="compositionally biased region" description="Basic and acidic residues" evidence="1">
    <location>
        <begin position="134"/>
        <end position="143"/>
    </location>
</feature>
<proteinExistence type="predicted"/>
<dbReference type="Pfam" id="PF09425">
    <property type="entry name" value="Jas_motif"/>
    <property type="match status" value="1"/>
</dbReference>
<dbReference type="Proteomes" id="UP000236161">
    <property type="component" value="Unassembled WGS sequence"/>
</dbReference>
<dbReference type="GO" id="GO:2000022">
    <property type="term" value="P:regulation of jasmonic acid mediated signaling pathway"/>
    <property type="evidence" value="ECO:0007669"/>
    <property type="project" value="TreeGrafter"/>
</dbReference>
<dbReference type="GO" id="GO:0009611">
    <property type="term" value="P:response to wounding"/>
    <property type="evidence" value="ECO:0007669"/>
    <property type="project" value="TreeGrafter"/>
</dbReference>
<feature type="region of interest" description="Disordered" evidence="1">
    <location>
        <begin position="129"/>
        <end position="151"/>
    </location>
</feature>
<evidence type="ECO:0000256" key="1">
    <source>
        <dbReference type="SAM" id="MobiDB-lite"/>
    </source>
</evidence>
<accession>A0A2I0B869</accession>
<name>A0A2I0B869_9ASPA</name>
<dbReference type="InterPro" id="IPR040390">
    <property type="entry name" value="TIFY/JAZ"/>
</dbReference>
<sequence>MASSNVSCDTELRLFPGCQASRRPAATAGGGGGRQLTLFYGGRVSNCDITEIKSFLQARAILCMAREMEETVKSGGKASSSSPLSFSSSSLCHWSTWGESQLLLMNPDLSMKRSLQRFLQKRKTRLSGNCAPYRRSEPQDHESFSSSASSL</sequence>
<dbReference type="InterPro" id="IPR018467">
    <property type="entry name" value="CCT_CS"/>
</dbReference>
<evidence type="ECO:0000313" key="2">
    <source>
        <dbReference type="EMBL" id="PKA63979.1"/>
    </source>
</evidence>
<reference evidence="2 3" key="1">
    <citation type="journal article" date="2017" name="Nature">
        <title>The Apostasia genome and the evolution of orchids.</title>
        <authorList>
            <person name="Zhang G.Q."/>
            <person name="Liu K.W."/>
            <person name="Li Z."/>
            <person name="Lohaus R."/>
            <person name="Hsiao Y.Y."/>
            <person name="Niu S.C."/>
            <person name="Wang J.Y."/>
            <person name="Lin Y.C."/>
            <person name="Xu Q."/>
            <person name="Chen L.J."/>
            <person name="Yoshida K."/>
            <person name="Fujiwara S."/>
            <person name="Wang Z.W."/>
            <person name="Zhang Y.Q."/>
            <person name="Mitsuda N."/>
            <person name="Wang M."/>
            <person name="Liu G.H."/>
            <person name="Pecoraro L."/>
            <person name="Huang H.X."/>
            <person name="Xiao X.J."/>
            <person name="Lin M."/>
            <person name="Wu X.Y."/>
            <person name="Wu W.L."/>
            <person name="Chen Y.Y."/>
            <person name="Chang S.B."/>
            <person name="Sakamoto S."/>
            <person name="Ohme-Takagi M."/>
            <person name="Yagi M."/>
            <person name="Zeng S.J."/>
            <person name="Shen C.Y."/>
            <person name="Yeh C.M."/>
            <person name="Luo Y.B."/>
            <person name="Tsai W.C."/>
            <person name="Van de Peer Y."/>
            <person name="Liu Z.J."/>
        </authorList>
    </citation>
    <scope>NUCLEOTIDE SEQUENCE [LARGE SCALE GENOMIC DNA]</scope>
    <source>
        <strain evidence="3">cv. Shenzhen</strain>
        <tissue evidence="2">Stem</tissue>
    </source>
</reference>
<organism evidence="2 3">
    <name type="scientific">Apostasia shenzhenica</name>
    <dbReference type="NCBI Taxonomy" id="1088818"/>
    <lineage>
        <taxon>Eukaryota</taxon>
        <taxon>Viridiplantae</taxon>
        <taxon>Streptophyta</taxon>
        <taxon>Embryophyta</taxon>
        <taxon>Tracheophyta</taxon>
        <taxon>Spermatophyta</taxon>
        <taxon>Magnoliopsida</taxon>
        <taxon>Liliopsida</taxon>
        <taxon>Asparagales</taxon>
        <taxon>Orchidaceae</taxon>
        <taxon>Apostasioideae</taxon>
        <taxon>Apostasia</taxon>
    </lineage>
</organism>
<dbReference type="EMBL" id="KZ451906">
    <property type="protein sequence ID" value="PKA63979.1"/>
    <property type="molecule type" value="Genomic_DNA"/>
</dbReference>
<dbReference type="PANTHER" id="PTHR33077">
    <property type="entry name" value="PROTEIN TIFY 4A-RELATED-RELATED"/>
    <property type="match status" value="1"/>
</dbReference>
<dbReference type="GO" id="GO:0005634">
    <property type="term" value="C:nucleus"/>
    <property type="evidence" value="ECO:0007669"/>
    <property type="project" value="TreeGrafter"/>
</dbReference>